<evidence type="ECO:0000256" key="2">
    <source>
        <dbReference type="ARBA" id="ARBA00022692"/>
    </source>
</evidence>
<sequence length="470" mass="52546">MEDISETTPILSPTVSAENEEKKEVIVFARQQRAPICTLPIEIAVVLYFLSMSAGMPILSQYVYERTATEFNATAEINVTCSENDTDLDKTIQRNASMKMFWLNLSMMGPSIVATLFYSSYSDSIGRKLPLCLPIFGLAVHYISMFLVTHFSADIRWLYIPFLFEGCMGGSVTFIAAAFSHLSDRTTTEQRSFRIIVMDFCMGFTSALMNLLSGYIIEGLTYSYTFLLLFAISVLCLIYSLVFISETIKRESEAKHKIWKNIKRCFQVFFSEHHRRRKKLLTCLMLVLLCAPVVSRADIITLYFRTRPLCFSRIKIGLFNFGWLISSYAGGITLTALCRDRIGDTGLILVGCLSISLSTLLNAFTTRIVEVVLVVLLSSFVVLPVSMTRSFASKLVDRSDYGSIFAGIGCLQSISFLLFTLAFDGLFAATAGSFKGSVFILQSFMGIVSLFLAVLLIIWSKKAGRLINNP</sequence>
<keyword evidence="3 5" id="KW-1133">Transmembrane helix</keyword>
<dbReference type="PANTHER" id="PTHR23507">
    <property type="entry name" value="ZGC:174356"/>
    <property type="match status" value="1"/>
</dbReference>
<evidence type="ECO:0000256" key="5">
    <source>
        <dbReference type="SAM" id="Phobius"/>
    </source>
</evidence>
<evidence type="ECO:0000256" key="3">
    <source>
        <dbReference type="ARBA" id="ARBA00022989"/>
    </source>
</evidence>
<feature type="transmembrane region" description="Helical" evidence="5">
    <location>
        <begin position="345"/>
        <end position="365"/>
    </location>
</feature>
<feature type="transmembrane region" description="Helical" evidence="5">
    <location>
        <begin position="100"/>
        <end position="119"/>
    </location>
</feature>
<dbReference type="InterPro" id="IPR020846">
    <property type="entry name" value="MFS_dom"/>
</dbReference>
<dbReference type="GO" id="GO:0016020">
    <property type="term" value="C:membrane"/>
    <property type="evidence" value="ECO:0007669"/>
    <property type="project" value="UniProtKB-SubCell"/>
</dbReference>
<proteinExistence type="predicted"/>
<feature type="transmembrane region" description="Helical" evidence="5">
    <location>
        <begin position="439"/>
        <end position="459"/>
    </location>
</feature>
<feature type="transmembrane region" description="Helical" evidence="5">
    <location>
        <begin position="223"/>
        <end position="244"/>
    </location>
</feature>
<keyword evidence="8" id="KW-1185">Reference proteome</keyword>
<evidence type="ECO:0000259" key="6">
    <source>
        <dbReference type="PROSITE" id="PS50850"/>
    </source>
</evidence>
<feature type="transmembrane region" description="Helical" evidence="5">
    <location>
        <begin position="371"/>
        <end position="392"/>
    </location>
</feature>
<comment type="caution">
    <text evidence="7">The sequence shown here is derived from an EMBL/GenBank/DDBJ whole genome shotgun (WGS) entry which is preliminary data.</text>
</comment>
<feature type="domain" description="Major facilitator superfamily (MFS) profile" evidence="6">
    <location>
        <begin position="41"/>
        <end position="461"/>
    </location>
</feature>
<feature type="transmembrane region" description="Helical" evidence="5">
    <location>
        <begin position="157"/>
        <end position="183"/>
    </location>
</feature>
<feature type="transmembrane region" description="Helical" evidence="5">
    <location>
        <begin position="39"/>
        <end position="59"/>
    </location>
</feature>
<dbReference type="OrthoDB" id="419734at2759"/>
<feature type="transmembrane region" description="Helical" evidence="5">
    <location>
        <begin position="404"/>
        <end position="427"/>
    </location>
</feature>
<dbReference type="Gene3D" id="1.20.1250.20">
    <property type="entry name" value="MFS general substrate transporter like domains"/>
    <property type="match status" value="1"/>
</dbReference>
<dbReference type="AlphaFoldDB" id="A0A7I8VPT8"/>
<organism evidence="7 8">
    <name type="scientific">Dimorphilus gyrociliatus</name>
    <dbReference type="NCBI Taxonomy" id="2664684"/>
    <lineage>
        <taxon>Eukaryota</taxon>
        <taxon>Metazoa</taxon>
        <taxon>Spiralia</taxon>
        <taxon>Lophotrochozoa</taxon>
        <taxon>Annelida</taxon>
        <taxon>Polychaeta</taxon>
        <taxon>Polychaeta incertae sedis</taxon>
        <taxon>Dinophilidae</taxon>
        <taxon>Dimorphilus</taxon>
    </lineage>
</organism>
<dbReference type="Pfam" id="PF07690">
    <property type="entry name" value="MFS_1"/>
    <property type="match status" value="1"/>
</dbReference>
<dbReference type="PROSITE" id="PS50850">
    <property type="entry name" value="MFS"/>
    <property type="match status" value="1"/>
</dbReference>
<evidence type="ECO:0000313" key="7">
    <source>
        <dbReference type="EMBL" id="CAD5117306.1"/>
    </source>
</evidence>
<keyword evidence="4 5" id="KW-0472">Membrane</keyword>
<feature type="transmembrane region" description="Helical" evidence="5">
    <location>
        <begin position="195"/>
        <end position="217"/>
    </location>
</feature>
<dbReference type="Proteomes" id="UP000549394">
    <property type="component" value="Unassembled WGS sequence"/>
</dbReference>
<gene>
    <name evidence="7" type="ORF">DGYR_LOCUS5843</name>
</gene>
<dbReference type="InterPro" id="IPR036259">
    <property type="entry name" value="MFS_trans_sf"/>
</dbReference>
<evidence type="ECO:0000256" key="4">
    <source>
        <dbReference type="ARBA" id="ARBA00023136"/>
    </source>
</evidence>
<evidence type="ECO:0000256" key="1">
    <source>
        <dbReference type="ARBA" id="ARBA00004141"/>
    </source>
</evidence>
<protein>
    <submittedName>
        <fullName evidence="7">DgyrCDS6093</fullName>
    </submittedName>
</protein>
<dbReference type="PANTHER" id="PTHR23507:SF1">
    <property type="entry name" value="FI18259P1-RELATED"/>
    <property type="match status" value="1"/>
</dbReference>
<feature type="transmembrane region" description="Helical" evidence="5">
    <location>
        <begin position="280"/>
        <end position="304"/>
    </location>
</feature>
<evidence type="ECO:0000313" key="8">
    <source>
        <dbReference type="Proteomes" id="UP000549394"/>
    </source>
</evidence>
<reference evidence="7 8" key="1">
    <citation type="submission" date="2020-08" db="EMBL/GenBank/DDBJ databases">
        <authorList>
            <person name="Hejnol A."/>
        </authorList>
    </citation>
    <scope>NUCLEOTIDE SEQUENCE [LARGE SCALE GENOMIC DNA]</scope>
</reference>
<accession>A0A7I8VPT8</accession>
<feature type="transmembrane region" description="Helical" evidence="5">
    <location>
        <begin position="131"/>
        <end position="151"/>
    </location>
</feature>
<comment type="subcellular location">
    <subcellularLocation>
        <location evidence="1">Membrane</location>
        <topology evidence="1">Multi-pass membrane protein</topology>
    </subcellularLocation>
</comment>
<dbReference type="GO" id="GO:0022857">
    <property type="term" value="F:transmembrane transporter activity"/>
    <property type="evidence" value="ECO:0007669"/>
    <property type="project" value="InterPro"/>
</dbReference>
<dbReference type="SUPFAM" id="SSF103473">
    <property type="entry name" value="MFS general substrate transporter"/>
    <property type="match status" value="1"/>
</dbReference>
<keyword evidence="2 5" id="KW-0812">Transmembrane</keyword>
<name>A0A7I8VPT8_9ANNE</name>
<dbReference type="EMBL" id="CAJFCJ010000007">
    <property type="protein sequence ID" value="CAD5117306.1"/>
    <property type="molecule type" value="Genomic_DNA"/>
</dbReference>
<dbReference type="InterPro" id="IPR011701">
    <property type="entry name" value="MFS"/>
</dbReference>
<feature type="transmembrane region" description="Helical" evidence="5">
    <location>
        <begin position="316"/>
        <end position="338"/>
    </location>
</feature>